<evidence type="ECO:0000256" key="5">
    <source>
        <dbReference type="ARBA" id="ARBA00022989"/>
    </source>
</evidence>
<dbReference type="GO" id="GO:0006641">
    <property type="term" value="P:triglyceride metabolic process"/>
    <property type="evidence" value="ECO:0007669"/>
    <property type="project" value="UniProtKB-ARBA"/>
</dbReference>
<sequence length="768" mass="85789">MTVMSLLPDSSLAHAACSGKARSDAKPSANGPVKQGYSRLRSISVPSLSSVVRDSLSWAGDTLYPRRDAKWRKLKEEQKETLVVGERKQVAYYDMENARTYEAWEKSARELDRLEGNDAWKEIDECDEYNAILVRERLQQLEEAREAWDISRMLFLVRTALTRDLGFMGRISLYRHSHWGTKNLIERYISTAVDTISALVDLSGNNRCDRRELRYILDQLLAAKQAFGQSALLFSGGATFGMSHIGVLKTLYDHDMLPRVISGASAGSIVCAVFCSHTDDELPDLLDKFSSDNLSVFGEPGQEPNIFQRISRFYNHGSFMDISHLSIATQSWLGNLTFQEAYNRTRRVLNICVSCAGIFELPRILNYITAPNVLIWSAVTVSCSVPFVFSPPALMSKDPVTGLPVPWSDVHGKYIDGSVDSDLPMDRLSEMFNVNHFIVSQVNPHVVPFLPKDEGAMHASSRLSPLSQPWVGSLVRFTRDEIVHRINTAVDMGLFPTALTKLASIVDQKYSGDITIYPEIPLRDFPRVLTNPTSDFIAESCLRGQRATWPKIARIRNHLAIEMALDSAIQRVRARLAFCRSEVDLLRLSCMMDVSGDSNSNNNNNRKGECSDYVTYRRSSYSHEFEIKKGVLDNFRSRPLLRRTQSGASPARLGTMTPANPNETSVEDSPPAEGSYYPDAQEPPFYGGIDDETFDSLESSSAAHDSLSAWPPSSIPAYFQETLADVTSPTATDYSLDLRSSQNRPATSVPINPQTMLLMTPAKSRPKN</sequence>
<feature type="active site" description="Nucleophile" evidence="8">
    <location>
        <position position="265"/>
    </location>
</feature>
<dbReference type="Gene3D" id="3.40.1090.10">
    <property type="entry name" value="Cytosolic phospholipase A2 catalytic domain"/>
    <property type="match status" value="2"/>
</dbReference>
<dbReference type="GO" id="GO:0016020">
    <property type="term" value="C:membrane"/>
    <property type="evidence" value="ECO:0007669"/>
    <property type="project" value="UniProtKB-SubCell"/>
</dbReference>
<keyword evidence="5" id="KW-1133">Transmembrane helix</keyword>
<organism evidence="12 13">
    <name type="scientific">Aspergillus campestris (strain IBT 28561)</name>
    <dbReference type="NCBI Taxonomy" id="1392248"/>
    <lineage>
        <taxon>Eukaryota</taxon>
        <taxon>Fungi</taxon>
        <taxon>Dikarya</taxon>
        <taxon>Ascomycota</taxon>
        <taxon>Pezizomycotina</taxon>
        <taxon>Eurotiomycetes</taxon>
        <taxon>Eurotiomycetidae</taxon>
        <taxon>Eurotiales</taxon>
        <taxon>Aspergillaceae</taxon>
        <taxon>Aspergillus</taxon>
        <taxon>Aspergillus subgen. Circumdati</taxon>
    </lineage>
</organism>
<dbReference type="Pfam" id="PF11815">
    <property type="entry name" value="DUF3336"/>
    <property type="match status" value="1"/>
</dbReference>
<feature type="region of interest" description="Disordered" evidence="10">
    <location>
        <begin position="639"/>
        <end position="700"/>
    </location>
</feature>
<evidence type="ECO:0000256" key="1">
    <source>
        <dbReference type="ARBA" id="ARBA00002682"/>
    </source>
</evidence>
<name>A0A2I1CWQ7_ASPC2</name>
<feature type="short sequence motif" description="GXSXG" evidence="8">
    <location>
        <begin position="263"/>
        <end position="267"/>
    </location>
</feature>
<evidence type="ECO:0000259" key="11">
    <source>
        <dbReference type="PROSITE" id="PS51635"/>
    </source>
</evidence>
<keyword evidence="2" id="KW-0812">Transmembrane</keyword>
<keyword evidence="6 8" id="KW-0443">Lipid metabolism</keyword>
<comment type="caution">
    <text evidence="12">The sequence shown here is derived from an EMBL/GenBank/DDBJ whole genome shotgun (WGS) entry which is preliminary data.</text>
</comment>
<feature type="domain" description="PNPLA" evidence="11">
    <location>
        <begin position="232"/>
        <end position="429"/>
    </location>
</feature>
<keyword evidence="7" id="KW-0472">Membrane</keyword>
<evidence type="ECO:0000256" key="2">
    <source>
        <dbReference type="ARBA" id="ARBA00022692"/>
    </source>
</evidence>
<dbReference type="InterPro" id="IPR050301">
    <property type="entry name" value="NTE"/>
</dbReference>
<dbReference type="PANTHER" id="PTHR14226">
    <property type="entry name" value="NEUROPATHY TARGET ESTERASE/SWISS CHEESE D.MELANOGASTER"/>
    <property type="match status" value="1"/>
</dbReference>
<dbReference type="SUPFAM" id="SSF52151">
    <property type="entry name" value="FabD/lysophospholipase-like"/>
    <property type="match status" value="1"/>
</dbReference>
<dbReference type="InterPro" id="IPR021771">
    <property type="entry name" value="Triacylglycerol_lipase_N"/>
</dbReference>
<feature type="active site" description="Proton acceptor" evidence="8">
    <location>
        <position position="416"/>
    </location>
</feature>
<dbReference type="InterPro" id="IPR002641">
    <property type="entry name" value="PNPLA_dom"/>
</dbReference>
<dbReference type="RefSeq" id="XP_024690651.1">
    <property type="nucleotide sequence ID" value="XM_024839012.1"/>
</dbReference>
<evidence type="ECO:0000256" key="6">
    <source>
        <dbReference type="ARBA" id="ARBA00023098"/>
    </source>
</evidence>
<evidence type="ECO:0000256" key="3">
    <source>
        <dbReference type="ARBA" id="ARBA00022801"/>
    </source>
</evidence>
<evidence type="ECO:0000256" key="10">
    <source>
        <dbReference type="SAM" id="MobiDB-lite"/>
    </source>
</evidence>
<dbReference type="Pfam" id="PF01734">
    <property type="entry name" value="Patatin"/>
    <property type="match status" value="1"/>
</dbReference>
<dbReference type="OrthoDB" id="10049244at2759"/>
<dbReference type="Proteomes" id="UP000234254">
    <property type="component" value="Unassembled WGS sequence"/>
</dbReference>
<gene>
    <name evidence="12" type="ORF">P168DRAFT_306268</name>
</gene>
<dbReference type="GO" id="GO:0016042">
    <property type="term" value="P:lipid catabolic process"/>
    <property type="evidence" value="ECO:0007669"/>
    <property type="project" value="UniProtKB-UniRule"/>
</dbReference>
<keyword evidence="13" id="KW-1185">Reference proteome</keyword>
<comment type="caution">
    <text evidence="8">Lacks conserved residue(s) required for the propagation of feature annotation.</text>
</comment>
<dbReference type="PROSITE" id="PS51635">
    <property type="entry name" value="PNPLA"/>
    <property type="match status" value="1"/>
</dbReference>
<comment type="similarity">
    <text evidence="9">Belongs to the PLPL family.</text>
</comment>
<dbReference type="GO" id="GO:0004806">
    <property type="term" value="F:triacylglycerol lipase activity"/>
    <property type="evidence" value="ECO:0007669"/>
    <property type="project" value="InterPro"/>
</dbReference>
<dbReference type="EMBL" id="MSFM01000010">
    <property type="protein sequence ID" value="PKY02057.1"/>
    <property type="molecule type" value="Genomic_DNA"/>
</dbReference>
<dbReference type="InterPro" id="IPR016035">
    <property type="entry name" value="Acyl_Trfase/lysoPLipase"/>
</dbReference>
<evidence type="ECO:0000313" key="13">
    <source>
        <dbReference type="Proteomes" id="UP000234254"/>
    </source>
</evidence>
<comment type="function">
    <text evidence="9">Lipid hydrolase.</text>
</comment>
<evidence type="ECO:0000256" key="9">
    <source>
        <dbReference type="RuleBase" id="RU362055"/>
    </source>
</evidence>
<dbReference type="AlphaFoldDB" id="A0A2I1CWQ7"/>
<dbReference type="EC" id="3.1.1.-" evidence="9"/>
<keyword evidence="3 8" id="KW-0378">Hydrolase</keyword>
<evidence type="ECO:0000256" key="7">
    <source>
        <dbReference type="ARBA" id="ARBA00023136"/>
    </source>
</evidence>
<dbReference type="PANTHER" id="PTHR14226:SF10">
    <property type="entry name" value="TRIACYLGLYCEROL LIPASE 4-RELATED"/>
    <property type="match status" value="1"/>
</dbReference>
<dbReference type="VEuPathDB" id="FungiDB:P168DRAFT_306268"/>
<dbReference type="GeneID" id="36546536"/>
<accession>A0A2I1CWQ7</accession>
<keyword evidence="4 8" id="KW-0442">Lipid degradation</keyword>
<dbReference type="CDD" id="cd07230">
    <property type="entry name" value="Pat_TGL4-5_like"/>
    <property type="match status" value="1"/>
</dbReference>
<reference evidence="12" key="1">
    <citation type="submission" date="2016-12" db="EMBL/GenBank/DDBJ databases">
        <title>The genomes of Aspergillus section Nigri reveals drivers in fungal speciation.</title>
        <authorList>
            <consortium name="DOE Joint Genome Institute"/>
            <person name="Vesth T.C."/>
            <person name="Nybo J."/>
            <person name="Theobald S."/>
            <person name="Brandl J."/>
            <person name="Frisvad J.C."/>
            <person name="Nielsen K.F."/>
            <person name="Lyhne E.K."/>
            <person name="Kogle M.E."/>
            <person name="Kuo A."/>
            <person name="Riley R."/>
            <person name="Clum A."/>
            <person name="Nolan M."/>
            <person name="Lipzen A."/>
            <person name="Salamov A."/>
            <person name="Henrissat B."/>
            <person name="Wiebenga A."/>
            <person name="De vries R.P."/>
            <person name="Grigoriev I.V."/>
            <person name="Mortensen U.H."/>
            <person name="Andersen M.R."/>
            <person name="Baker S.E."/>
        </authorList>
    </citation>
    <scope>NUCLEOTIDE SEQUENCE</scope>
    <source>
        <strain evidence="12">IBT 28561</strain>
    </source>
</reference>
<evidence type="ECO:0000313" key="12">
    <source>
        <dbReference type="EMBL" id="PKY02057.1"/>
    </source>
</evidence>
<comment type="function">
    <text evidence="1">Probable lipid hydrolase.</text>
</comment>
<protein>
    <recommendedName>
        <fullName evidence="9">Patatin-like phospholipase domain-containing protein</fullName>
        <ecNumber evidence="9">3.1.1.-</ecNumber>
    </recommendedName>
</protein>
<proteinExistence type="inferred from homology"/>
<evidence type="ECO:0000256" key="8">
    <source>
        <dbReference type="PROSITE-ProRule" id="PRU01161"/>
    </source>
</evidence>
<evidence type="ECO:0000256" key="4">
    <source>
        <dbReference type="ARBA" id="ARBA00022963"/>
    </source>
</evidence>
<comment type="subcellular location">
    <subcellularLocation>
        <location evidence="9">Membrane</location>
        <topology evidence="9">Single-pass membrane protein</topology>
    </subcellularLocation>
</comment>